<feature type="region of interest" description="Disordered" evidence="4">
    <location>
        <begin position="25"/>
        <end position="58"/>
    </location>
</feature>
<feature type="domain" description="Alpha-2-macroglobulin" evidence="6">
    <location>
        <begin position="957"/>
        <end position="1045"/>
    </location>
</feature>
<proteinExistence type="inferred from homology"/>
<dbReference type="Pfam" id="PF17970">
    <property type="entry name" value="bMG1"/>
    <property type="match status" value="1"/>
</dbReference>
<dbReference type="Pfam" id="PF17962">
    <property type="entry name" value="bMG6"/>
    <property type="match status" value="1"/>
</dbReference>
<evidence type="ECO:0000256" key="3">
    <source>
        <dbReference type="PIRNR" id="PIRNR038980"/>
    </source>
</evidence>
<dbReference type="KEGG" id="hch:HCH_01955"/>
<keyword evidence="3" id="KW-0472">Membrane</keyword>
<evidence type="ECO:0000256" key="2">
    <source>
        <dbReference type="ARBA" id="ARBA00022729"/>
    </source>
</evidence>
<dbReference type="InterPro" id="IPR011626">
    <property type="entry name" value="Alpha-macroglobulin_TED"/>
</dbReference>
<dbReference type="PANTHER" id="PTHR40094:SF1">
    <property type="entry name" value="UBIQUITIN DOMAIN-CONTAINING PROTEIN"/>
    <property type="match status" value="1"/>
</dbReference>
<dbReference type="STRING" id="349521.HCH_01955"/>
<dbReference type="Gene3D" id="1.50.10.20">
    <property type="match status" value="1"/>
</dbReference>
<dbReference type="Pfam" id="PF17973">
    <property type="entry name" value="bMG10"/>
    <property type="match status" value="1"/>
</dbReference>
<dbReference type="SUPFAM" id="SSF48239">
    <property type="entry name" value="Terpenoid cyclases/Protein prenyltransferases"/>
    <property type="match status" value="1"/>
</dbReference>
<reference evidence="7 8" key="1">
    <citation type="journal article" date="2005" name="Nucleic Acids Res.">
        <title>Genomic blueprint of Hahella chejuensis, a marine microbe producing an algicidal agent.</title>
        <authorList>
            <person name="Jeong H."/>
            <person name="Yim J.H."/>
            <person name="Lee C."/>
            <person name="Choi S.-H."/>
            <person name="Park Y.K."/>
            <person name="Yoon S.H."/>
            <person name="Hur C.-G."/>
            <person name="Kang H.-Y."/>
            <person name="Kim D."/>
            <person name="Lee H.H."/>
            <person name="Park K.H."/>
            <person name="Park S.-H."/>
            <person name="Park H.-S."/>
            <person name="Lee H.K."/>
            <person name="Oh T.K."/>
            <person name="Kim J.F."/>
        </authorList>
    </citation>
    <scope>NUCLEOTIDE SEQUENCE [LARGE SCALE GENOMIC DNA]</scope>
    <source>
        <strain evidence="7 8">KCTC 2396</strain>
    </source>
</reference>
<dbReference type="PROSITE" id="PS51257">
    <property type="entry name" value="PROKAR_LIPOPROTEIN"/>
    <property type="match status" value="1"/>
</dbReference>
<dbReference type="InterPro" id="IPR002890">
    <property type="entry name" value="MG2"/>
</dbReference>
<name>Q2SKN6_HAHCH</name>
<keyword evidence="3" id="KW-0646">Protease inhibitor</keyword>
<dbReference type="HOGENOM" id="CLU_000965_1_0_6"/>
<evidence type="ECO:0000313" key="8">
    <source>
        <dbReference type="Proteomes" id="UP000000238"/>
    </source>
</evidence>
<dbReference type="Pfam" id="PF21142">
    <property type="entry name" value="A2M_bMG2"/>
    <property type="match status" value="1"/>
</dbReference>
<dbReference type="EMBL" id="CP000155">
    <property type="protein sequence ID" value="ABC28788.1"/>
    <property type="molecule type" value="Genomic_DNA"/>
</dbReference>
<dbReference type="InterPro" id="IPR001599">
    <property type="entry name" value="Macroglobln_a2"/>
</dbReference>
<gene>
    <name evidence="7" type="ordered locus">HCH_01955</name>
</gene>
<dbReference type="eggNOG" id="COG2373">
    <property type="taxonomic scope" value="Bacteria"/>
</dbReference>
<dbReference type="SMART" id="SM01359">
    <property type="entry name" value="A2M_N_2"/>
    <property type="match status" value="1"/>
</dbReference>
<dbReference type="InterPro" id="IPR021868">
    <property type="entry name" value="Alpha_2_Macroglob_MG3"/>
</dbReference>
<organism evidence="7 8">
    <name type="scientific">Hahella chejuensis (strain KCTC 2396)</name>
    <dbReference type="NCBI Taxonomy" id="349521"/>
    <lineage>
        <taxon>Bacteria</taxon>
        <taxon>Pseudomonadati</taxon>
        <taxon>Pseudomonadota</taxon>
        <taxon>Gammaproteobacteria</taxon>
        <taxon>Oceanospirillales</taxon>
        <taxon>Hahellaceae</taxon>
        <taxon>Hahella</taxon>
    </lineage>
</organism>
<dbReference type="InterPro" id="IPR047565">
    <property type="entry name" value="Alpha-macroglob_thiol-ester_cl"/>
</dbReference>
<dbReference type="Proteomes" id="UP000000238">
    <property type="component" value="Chromosome"/>
</dbReference>
<comment type="similarity">
    <text evidence="1">Belongs to the protease inhibitor I39 (alpha-2-macroglobulin) family. Bacterial alpha-2-macroglobulin subfamily.</text>
</comment>
<dbReference type="CDD" id="cd02891">
    <property type="entry name" value="A2M_like"/>
    <property type="match status" value="1"/>
</dbReference>
<dbReference type="InterPro" id="IPR041246">
    <property type="entry name" value="Bact_MG10"/>
</dbReference>
<dbReference type="RefSeq" id="WP_011395859.1">
    <property type="nucleotide sequence ID" value="NC_007645.1"/>
</dbReference>
<dbReference type="Pfam" id="PF17972">
    <property type="entry name" value="bMG5"/>
    <property type="match status" value="1"/>
</dbReference>
<comment type="function">
    <text evidence="3">Protects the bacterial cell from host peptidases.</text>
</comment>
<keyword evidence="8" id="KW-1185">Reference proteome</keyword>
<dbReference type="GO" id="GO:0005615">
    <property type="term" value="C:extracellular space"/>
    <property type="evidence" value="ECO:0007669"/>
    <property type="project" value="InterPro"/>
</dbReference>
<dbReference type="Gene3D" id="2.60.40.1930">
    <property type="match status" value="1"/>
</dbReference>
<keyword evidence="3" id="KW-1003">Cell membrane</keyword>
<evidence type="ECO:0000313" key="7">
    <source>
        <dbReference type="EMBL" id="ABC28788.1"/>
    </source>
</evidence>
<dbReference type="GO" id="GO:0004866">
    <property type="term" value="F:endopeptidase inhibitor activity"/>
    <property type="evidence" value="ECO:0007669"/>
    <property type="project" value="UniProtKB-UniRule"/>
</dbReference>
<dbReference type="Pfam" id="PF01835">
    <property type="entry name" value="MG2"/>
    <property type="match status" value="1"/>
</dbReference>
<dbReference type="InterPro" id="IPR011625">
    <property type="entry name" value="A2M_N_BRD"/>
</dbReference>
<dbReference type="Pfam" id="PF07678">
    <property type="entry name" value="TED_complement"/>
    <property type="match status" value="1"/>
</dbReference>
<protein>
    <recommendedName>
        <fullName evidence="3">Alpha-2-macroglobulin</fullName>
    </recommendedName>
</protein>
<accession>Q2SKN6</accession>
<dbReference type="SMART" id="SM01419">
    <property type="entry name" value="Thiol-ester_cl"/>
    <property type="match status" value="1"/>
</dbReference>
<dbReference type="PIRSF" id="PIRSF038980">
    <property type="entry name" value="A2M_bac"/>
    <property type="match status" value="1"/>
</dbReference>
<keyword evidence="2" id="KW-0732">Signal</keyword>
<dbReference type="InterPro" id="IPR040639">
    <property type="entry name" value="A2MG_MG1"/>
</dbReference>
<dbReference type="Pfam" id="PF07703">
    <property type="entry name" value="A2M_BRD"/>
    <property type="match status" value="1"/>
</dbReference>
<evidence type="ECO:0000256" key="1">
    <source>
        <dbReference type="ARBA" id="ARBA00010556"/>
    </source>
</evidence>
<dbReference type="InterPro" id="IPR008930">
    <property type="entry name" value="Terpenoid_cyclase/PrenylTrfase"/>
</dbReference>
<dbReference type="Pfam" id="PF00207">
    <property type="entry name" value="A2M"/>
    <property type="match status" value="1"/>
</dbReference>
<dbReference type="Pfam" id="PF11974">
    <property type="entry name" value="bMG3"/>
    <property type="match status" value="1"/>
</dbReference>
<dbReference type="InterPro" id="IPR049120">
    <property type="entry name" value="A2M_bMG2"/>
</dbReference>
<dbReference type="InterPro" id="IPR041203">
    <property type="entry name" value="Bact_A2M_MG5"/>
</dbReference>
<dbReference type="InterPro" id="IPR041462">
    <property type="entry name" value="Bact_A2M_MG6"/>
</dbReference>
<dbReference type="SMART" id="SM01360">
    <property type="entry name" value="A2M"/>
    <property type="match status" value="1"/>
</dbReference>
<dbReference type="PANTHER" id="PTHR40094">
    <property type="entry name" value="ALPHA-2-MACROGLOBULIN HOMOLOG"/>
    <property type="match status" value="1"/>
</dbReference>
<dbReference type="OrthoDB" id="9767116at2"/>
<evidence type="ECO:0000259" key="6">
    <source>
        <dbReference type="SMART" id="SM01360"/>
    </source>
</evidence>
<feature type="domain" description="Alpha-2-macroglobulin bait region" evidence="5">
    <location>
        <begin position="747"/>
        <end position="893"/>
    </location>
</feature>
<evidence type="ECO:0000256" key="4">
    <source>
        <dbReference type="SAM" id="MobiDB-lite"/>
    </source>
</evidence>
<dbReference type="InterPro" id="IPR026284">
    <property type="entry name" value="A2MG_proteobact"/>
</dbReference>
<dbReference type="InterPro" id="IPR051802">
    <property type="entry name" value="YfhM-like"/>
</dbReference>
<evidence type="ECO:0000259" key="5">
    <source>
        <dbReference type="SMART" id="SM01359"/>
    </source>
</evidence>
<sequence>MREVLTRWAWGLLLVLMVGCSGESGNDDSGKAVQSQAIAEKKASIPTPQPEAKKPPVKVDRETLKQEYAQTPFKILRIGEQPWDDGPALSVTFSAPLDQDTMLGRYLTVADEQNQPVAGDWILNPVGTTAFFPFVEPERHYTVTVSQGLAAITGRMLEEGASQQINTRRLDPSVRFISRGAQLSPELTDGLEIEALNIDAVDIDIWRISDDKMTDFVSGYLGRSYYELEQLRSWGELVYGGRFDLNIDVNKRKRRLIDLSSVEPLKQPGIFVAIMKGAGHYPYEYVTTWFTVSDIGLQVRTYQNQMLAWVNGLADAKPRSGVSIELINQQGKLLRNAKTDSDGVATFEGAETSAVLAIARTDKQLALVRLNQPAMDLTEFKLPSRKQNPLELFLYSPRDLYRPGETVHINALLRDHDGRKVTAMPIQAELTRPDGRVHTSFTWQGDEQSFYTTTFSLPENTLTGDWFFKATLGNGDYFLYRLQVEDFLPERMRLEIKPDAEHYSTTDTINLQLQAEYLWGAPASGNRAETTLQIAPARTVSETFSDFIFGEDNDALKETLSLPPVELDEEGRYSLELPNHWSEATMPVRVRANVSVFESGGRPVARQWQQSLWPSESLVGVRPLWDGDIADPETSAAFELIHINQADELLGMEYLDATLIREDSAYYWRWSDDGWDYETTERNQPVYNRVMKIEPGQRLTVSVPVEYGNYRLELRDKQQNLLNAYKFFAGWSWDGERGGKGPRPEQVELRWDKNAYQGGDTAKLTLQAPFDGRAIVTVEANELLWRGAVDVKDGKADINVPVKDIWTRHDMFATALVLRPGKQSALEMPRRAWGMRHLPLDREARKMQIELKAPERVEPESKVAVQIQVQPGSTASKTVAVTLAAVDTGVLSLTRFKTPDPFAWFFSPRSYSAEIRDTYSSLIEMSSADRARQRFGGDADEMSRGGDAPVSDVQIVSLYSGKVALDAEGKGTIELQLPYFNGEVRLMAVAFDDARSGSAEKRMTIAAPIVAEINLPRFLAFGDKTEALWDLQNLLPEQRKLSVKVSADGPLGGAESATEATLTGKGREWVRLPLEAMDAEGVGNLSLSVTSTDGLEPAINIQREWKLGLRPPYPAQLNIQSHVLESSAAMSLTDPLIDVALSSSLETQLSVGSVPPLDSNEYMKYLIQYPYGCLEQTSSRVWPLLLATEQDLFKYDRSSGKQLAKERDQWIEKGLGRISGMQRYDGSFGLWGNDSDEYHWLSVYATDLLLSAKQRGYNVDQGLLDNALGRLRTYLTTQGRLSTENSYYSEARDHYHLAYRAYAALVLASVQQAKLADVRTLYDNYSKWAKSPLPLAQLALALEKLGDARRAQEAWYKALHWGEIGSYYAGDYGSPVRDLAWTLLLSLDSAVAKQPWDLIYPLRDELRDRRWLSTQEQMALYRLSLALNSKAGATWKASLALNGDSEVLEQTQQWINTWSKGSWPGDVQLSNMNDFPLFVTFKAQGYPTQAPKPTYDGIEIERAFFDLNGQPLNMKKLESGDFVLVMLQVRSQGNRYLPDALLVDLLPAGLELENQNLANATRFDEVVVRNKMVRDWVADTRVLHQEYRDDRYVAAVPLDAYSTSVIFYLARAVSPGEYVIPPAIVEDMYRPYYRAISDTPGKVTIKERSAQ</sequence>